<dbReference type="InterPro" id="IPR027417">
    <property type="entry name" value="P-loop_NTPase"/>
</dbReference>
<dbReference type="SUPFAM" id="SSF52540">
    <property type="entry name" value="P-loop containing nucleoside triphosphate hydrolases"/>
    <property type="match status" value="1"/>
</dbReference>
<dbReference type="PANTHER" id="PTHR10704">
    <property type="entry name" value="CARBOHYDRATE SULFOTRANSFERASE"/>
    <property type="match status" value="1"/>
</dbReference>
<dbReference type="GO" id="GO:0006044">
    <property type="term" value="P:N-acetylglucosamine metabolic process"/>
    <property type="evidence" value="ECO:0007669"/>
    <property type="project" value="TreeGrafter"/>
</dbReference>
<dbReference type="Pfam" id="PF00685">
    <property type="entry name" value="Sulfotransfer_1"/>
    <property type="match status" value="1"/>
</dbReference>
<proteinExistence type="predicted"/>
<accession>A0AA88Y4L9</accession>
<dbReference type="GO" id="GO:0001517">
    <property type="term" value="F:N-acetylglucosamine 6-O-sulfotransferase activity"/>
    <property type="evidence" value="ECO:0007669"/>
    <property type="project" value="TreeGrafter"/>
</dbReference>
<protein>
    <recommendedName>
        <fullName evidence="1">Sulfotransferase domain-containing protein</fullName>
    </recommendedName>
</protein>
<comment type="caution">
    <text evidence="2">The sequence shown here is derived from an EMBL/GenBank/DDBJ whole genome shotgun (WGS) entry which is preliminary data.</text>
</comment>
<dbReference type="AlphaFoldDB" id="A0AA88Y4L9"/>
<evidence type="ECO:0000313" key="2">
    <source>
        <dbReference type="EMBL" id="KAK3094115.1"/>
    </source>
</evidence>
<sequence>MVWLSGLRTHNPPTFPVSKRYRRTHNSDVKLPPHPLGKKKIGNKVNTIYSVLRQILGSLVNLKLAPFDDSDDTLNDENRVLPVLVLAYLRSGSTFTAAILQEAPRSFYVFEPLLSFFMTSSFKTTPSCTDPNYFSEDCREAEVNNVMLGQMSQFYSCNYSTSFFEPDHQAGRSNSERYLYDCIRTKNNTKESCFLQTKEMCFRSRVRIIKTIRMSLRLTKKLFEKVPNLKIIHLIRDPRGVIGSRQHGDFMTKNNKGLLLSGAEICQRYMKDIEAAHEIEAIWPNRIKRIYYEKLATNSFGTAKEMFEFLGIPLPVNIQKWIHDHTSSKSSNDYYGTHRSNTSNISQKWRKTLNKYTIKNIDKQCEQLYKITGYMYKSLE</sequence>
<feature type="domain" description="Sulfotransferase" evidence="1">
    <location>
        <begin position="83"/>
        <end position="372"/>
    </location>
</feature>
<dbReference type="InterPro" id="IPR000863">
    <property type="entry name" value="Sulfotransferase_dom"/>
</dbReference>
<name>A0AA88Y4L9_PINIB</name>
<evidence type="ECO:0000313" key="3">
    <source>
        <dbReference type="Proteomes" id="UP001186944"/>
    </source>
</evidence>
<reference evidence="2" key="1">
    <citation type="submission" date="2019-08" db="EMBL/GenBank/DDBJ databases">
        <title>The improved chromosome-level genome for the pearl oyster Pinctada fucata martensii using PacBio sequencing and Hi-C.</title>
        <authorList>
            <person name="Zheng Z."/>
        </authorList>
    </citation>
    <scope>NUCLEOTIDE SEQUENCE</scope>
    <source>
        <strain evidence="2">ZZ-2019</strain>
        <tissue evidence="2">Adductor muscle</tissue>
    </source>
</reference>
<dbReference type="Gene3D" id="3.40.50.300">
    <property type="entry name" value="P-loop containing nucleotide triphosphate hydrolases"/>
    <property type="match status" value="1"/>
</dbReference>
<evidence type="ECO:0000259" key="1">
    <source>
        <dbReference type="Pfam" id="PF00685"/>
    </source>
</evidence>
<dbReference type="Proteomes" id="UP001186944">
    <property type="component" value="Unassembled WGS sequence"/>
</dbReference>
<keyword evidence="3" id="KW-1185">Reference proteome</keyword>
<organism evidence="2 3">
    <name type="scientific">Pinctada imbricata</name>
    <name type="common">Atlantic pearl-oyster</name>
    <name type="synonym">Pinctada martensii</name>
    <dbReference type="NCBI Taxonomy" id="66713"/>
    <lineage>
        <taxon>Eukaryota</taxon>
        <taxon>Metazoa</taxon>
        <taxon>Spiralia</taxon>
        <taxon>Lophotrochozoa</taxon>
        <taxon>Mollusca</taxon>
        <taxon>Bivalvia</taxon>
        <taxon>Autobranchia</taxon>
        <taxon>Pteriomorphia</taxon>
        <taxon>Pterioida</taxon>
        <taxon>Pterioidea</taxon>
        <taxon>Pteriidae</taxon>
        <taxon>Pinctada</taxon>
    </lineage>
</organism>
<dbReference type="PANTHER" id="PTHR10704:SF44">
    <property type="entry name" value="LD35051P-RELATED"/>
    <property type="match status" value="1"/>
</dbReference>
<dbReference type="InterPro" id="IPR051135">
    <property type="entry name" value="Gal/GlcNAc/GalNAc_ST"/>
</dbReference>
<gene>
    <name evidence="2" type="ORF">FSP39_024275</name>
</gene>
<dbReference type="EMBL" id="VSWD01000009">
    <property type="protein sequence ID" value="KAK3094115.1"/>
    <property type="molecule type" value="Genomic_DNA"/>
</dbReference>
<dbReference type="GO" id="GO:0006790">
    <property type="term" value="P:sulfur compound metabolic process"/>
    <property type="evidence" value="ECO:0007669"/>
    <property type="project" value="TreeGrafter"/>
</dbReference>